<dbReference type="OrthoDB" id="8912653at2"/>
<gene>
    <name evidence="2" type="ORF">DNK06_05920</name>
</gene>
<comment type="caution">
    <text evidence="2">The sequence shown here is derived from an EMBL/GenBank/DDBJ whole genome shotgun (WGS) entry which is preliminary data.</text>
</comment>
<proteinExistence type="predicted"/>
<accession>A0A4Q9QPJ3</accession>
<dbReference type="Proteomes" id="UP000292302">
    <property type="component" value="Unassembled WGS sequence"/>
</dbReference>
<evidence type="ECO:0000313" key="3">
    <source>
        <dbReference type="Proteomes" id="UP000292302"/>
    </source>
</evidence>
<evidence type="ECO:0000259" key="1">
    <source>
        <dbReference type="Pfam" id="PF14534"/>
    </source>
</evidence>
<dbReference type="Gene3D" id="3.10.450.50">
    <property type="match status" value="1"/>
</dbReference>
<dbReference type="EMBL" id="QJUI01000004">
    <property type="protein sequence ID" value="TBU82051.1"/>
    <property type="molecule type" value="Genomic_DNA"/>
</dbReference>
<sequence>MNSINETETLIRSLEEQRYSSMVLGDFDTFFRLAHPGLTYTHSNGLIDTRDSYLNKCREGYYIYHHIESPIHSVQILGETALVFGEMNGEITSGGVHKTLRNHTLAVWCLHNGEWRLIAYQPTPVK</sequence>
<dbReference type="Pfam" id="PF14534">
    <property type="entry name" value="DUF4440"/>
    <property type="match status" value="1"/>
</dbReference>
<dbReference type="SUPFAM" id="SSF54427">
    <property type="entry name" value="NTF2-like"/>
    <property type="match status" value="1"/>
</dbReference>
<name>A0A4Q9QPJ3_9GAMM</name>
<feature type="domain" description="DUF4440" evidence="1">
    <location>
        <begin position="11"/>
        <end position="117"/>
    </location>
</feature>
<organism evidence="2 3">
    <name type="scientific">Phytopseudomonas daroniae</name>
    <dbReference type="NCBI Taxonomy" id="2487519"/>
    <lineage>
        <taxon>Bacteria</taxon>
        <taxon>Pseudomonadati</taxon>
        <taxon>Pseudomonadota</taxon>
        <taxon>Gammaproteobacteria</taxon>
        <taxon>Pseudomonadales</taxon>
        <taxon>Pseudomonadaceae</taxon>
        <taxon>Phytopseudomonas</taxon>
    </lineage>
</organism>
<reference evidence="2 3" key="1">
    <citation type="submission" date="2018-06" db="EMBL/GenBank/DDBJ databases">
        <title>Three novel Pseudomonas species isolated from symptomatic oak.</title>
        <authorList>
            <person name="Bueno-Gonzalez V."/>
            <person name="Brady C."/>
        </authorList>
    </citation>
    <scope>NUCLEOTIDE SEQUENCE [LARGE SCALE GENOMIC DNA]</scope>
    <source>
        <strain evidence="2 3">P9A</strain>
    </source>
</reference>
<evidence type="ECO:0000313" key="2">
    <source>
        <dbReference type="EMBL" id="TBU82051.1"/>
    </source>
</evidence>
<keyword evidence="3" id="KW-1185">Reference proteome</keyword>
<dbReference type="InterPro" id="IPR032710">
    <property type="entry name" value="NTF2-like_dom_sf"/>
</dbReference>
<dbReference type="AlphaFoldDB" id="A0A4Q9QPJ3"/>
<protein>
    <submittedName>
        <fullName evidence="2">DUF4440 domain-containing protein</fullName>
    </submittedName>
</protein>
<dbReference type="InterPro" id="IPR027843">
    <property type="entry name" value="DUF4440"/>
</dbReference>
<dbReference type="RefSeq" id="WP_131179114.1">
    <property type="nucleotide sequence ID" value="NZ_QJUI01000004.1"/>
</dbReference>